<gene>
    <name evidence="3" type="ORF">DD235_08910</name>
</gene>
<accession>A0A2V1JZA4</accession>
<keyword evidence="4" id="KW-1185">Reference proteome</keyword>
<dbReference type="GO" id="GO:0008713">
    <property type="term" value="F:ADP-heptose-lipopolysaccharide heptosyltransferase activity"/>
    <property type="evidence" value="ECO:0007669"/>
    <property type="project" value="TreeGrafter"/>
</dbReference>
<evidence type="ECO:0000313" key="3">
    <source>
        <dbReference type="EMBL" id="PWF23106.1"/>
    </source>
</evidence>
<comment type="caution">
    <text evidence="3">The sequence shown here is derived from an EMBL/GenBank/DDBJ whole genome shotgun (WGS) entry which is preliminary data.</text>
</comment>
<dbReference type="Pfam" id="PF01075">
    <property type="entry name" value="Glyco_transf_9"/>
    <property type="match status" value="1"/>
</dbReference>
<dbReference type="GO" id="GO:0009244">
    <property type="term" value="P:lipopolysaccharide core region biosynthetic process"/>
    <property type="evidence" value="ECO:0007669"/>
    <property type="project" value="TreeGrafter"/>
</dbReference>
<dbReference type="GO" id="GO:0005829">
    <property type="term" value="C:cytosol"/>
    <property type="evidence" value="ECO:0007669"/>
    <property type="project" value="TreeGrafter"/>
</dbReference>
<evidence type="ECO:0000313" key="4">
    <source>
        <dbReference type="Proteomes" id="UP000245212"/>
    </source>
</evidence>
<dbReference type="PANTHER" id="PTHR30160:SF1">
    <property type="entry name" value="LIPOPOLYSACCHARIDE 1,2-N-ACETYLGLUCOSAMINETRANSFERASE-RELATED"/>
    <property type="match status" value="1"/>
</dbReference>
<dbReference type="PANTHER" id="PTHR30160">
    <property type="entry name" value="TETRAACYLDISACCHARIDE 4'-KINASE-RELATED"/>
    <property type="match status" value="1"/>
</dbReference>
<dbReference type="AlphaFoldDB" id="A0A2V1JZA4"/>
<sequence length="313" mass="33968">MSLPSLETLFDTGLPLVLCARPWARDMLAGLPPHDFLPMTGKWQQDRKTVRNHIRTSHATKTPSRGLLLPDSLSSALVYRLAGLHCAGYRDDGRSLLLHWPINKPDTPMHAVEHWHYLTCEALLHWGYTPARTQPSPRLHLPLTATHLALAASLIAEHQLTANRFVLIAPTATGLHKGRVKVWPQFDALTRRLQQAGQTVIMSPPPSEVEAAKHAAPTAVLLPPLPLGGFAALCRQAELVICNDSGVSHIAAASGARQLTLFGVTSPDRTGPWSPDAAILGTDGHWPDLDIVENNIKALLAGPSSFTPATYHA</sequence>
<dbReference type="Proteomes" id="UP000245212">
    <property type="component" value="Unassembled WGS sequence"/>
</dbReference>
<dbReference type="RefSeq" id="WP_109061720.1">
    <property type="nucleotide sequence ID" value="NZ_QETA01000003.1"/>
</dbReference>
<protein>
    <submittedName>
        <fullName evidence="3">Heptosyltransferase</fullName>
    </submittedName>
</protein>
<name>A0A2V1JZA4_9BURK</name>
<organism evidence="3 4">
    <name type="scientific">Corticimicrobacter populi</name>
    <dbReference type="NCBI Taxonomy" id="2175229"/>
    <lineage>
        <taxon>Bacteria</taxon>
        <taxon>Pseudomonadati</taxon>
        <taxon>Pseudomonadota</taxon>
        <taxon>Betaproteobacteria</taxon>
        <taxon>Burkholderiales</taxon>
        <taxon>Alcaligenaceae</taxon>
        <taxon>Corticimicrobacter</taxon>
    </lineage>
</organism>
<keyword evidence="2 3" id="KW-0808">Transferase</keyword>
<reference evidence="4" key="1">
    <citation type="submission" date="2018-05" db="EMBL/GenBank/DDBJ databases">
        <authorList>
            <person name="Li Y."/>
        </authorList>
    </citation>
    <scope>NUCLEOTIDE SEQUENCE [LARGE SCALE GENOMIC DNA]</scope>
    <source>
        <strain evidence="4">3d-2-2</strain>
    </source>
</reference>
<dbReference type="EMBL" id="QETA01000003">
    <property type="protein sequence ID" value="PWF23106.1"/>
    <property type="molecule type" value="Genomic_DNA"/>
</dbReference>
<dbReference type="InterPro" id="IPR051199">
    <property type="entry name" value="LPS_LOS_Heptosyltrfase"/>
</dbReference>
<dbReference type="Gene3D" id="3.40.50.2000">
    <property type="entry name" value="Glycogen Phosphorylase B"/>
    <property type="match status" value="2"/>
</dbReference>
<dbReference type="InterPro" id="IPR002201">
    <property type="entry name" value="Glyco_trans_9"/>
</dbReference>
<evidence type="ECO:0000256" key="1">
    <source>
        <dbReference type="ARBA" id="ARBA00022676"/>
    </source>
</evidence>
<keyword evidence="1" id="KW-0328">Glycosyltransferase</keyword>
<proteinExistence type="predicted"/>
<dbReference type="SUPFAM" id="SSF53756">
    <property type="entry name" value="UDP-Glycosyltransferase/glycogen phosphorylase"/>
    <property type="match status" value="1"/>
</dbReference>
<evidence type="ECO:0000256" key="2">
    <source>
        <dbReference type="ARBA" id="ARBA00022679"/>
    </source>
</evidence>